<organism evidence="1 2">
    <name type="scientific">Amphritea pacifica</name>
    <dbReference type="NCBI Taxonomy" id="2811233"/>
    <lineage>
        <taxon>Bacteria</taxon>
        <taxon>Pseudomonadati</taxon>
        <taxon>Pseudomonadota</taxon>
        <taxon>Gammaproteobacteria</taxon>
        <taxon>Oceanospirillales</taxon>
        <taxon>Oceanospirillaceae</taxon>
        <taxon>Amphritea</taxon>
    </lineage>
</organism>
<protein>
    <submittedName>
        <fullName evidence="1">Uncharacterized protein</fullName>
    </submittedName>
</protein>
<evidence type="ECO:0000313" key="2">
    <source>
        <dbReference type="Proteomes" id="UP000760472"/>
    </source>
</evidence>
<reference evidence="1 2" key="1">
    <citation type="submission" date="2021-02" db="EMBL/GenBank/DDBJ databases">
        <title>A novel species of genus Amphritea isolated from a fishpond in China.</title>
        <authorList>
            <person name="Lu H."/>
        </authorList>
    </citation>
    <scope>NUCLEOTIDE SEQUENCE [LARGE SCALE GENOMIC DNA]</scope>
    <source>
        <strain evidence="1 2">RP18W</strain>
    </source>
</reference>
<evidence type="ECO:0000313" key="1">
    <source>
        <dbReference type="EMBL" id="MBN0988554.1"/>
    </source>
</evidence>
<proteinExistence type="predicted"/>
<gene>
    <name evidence="1" type="ORF">JW498_14380</name>
</gene>
<dbReference type="Proteomes" id="UP000760472">
    <property type="component" value="Unassembled WGS sequence"/>
</dbReference>
<accession>A0ABS2WA46</accession>
<sequence length="88" mass="9613">MTQRKSLFPNEFLRTALDLIPLSESVFSERTGYLSLGGSGTTYCYGKKARLGLVRFRHTDDRVGTSGFTDVTAYSETGYLLSGVYGAG</sequence>
<keyword evidence="2" id="KW-1185">Reference proteome</keyword>
<comment type="caution">
    <text evidence="1">The sequence shown here is derived from an EMBL/GenBank/DDBJ whole genome shotgun (WGS) entry which is preliminary data.</text>
</comment>
<dbReference type="EMBL" id="JAFFZP010000023">
    <property type="protein sequence ID" value="MBN0988554.1"/>
    <property type="molecule type" value="Genomic_DNA"/>
</dbReference>
<name>A0ABS2WA46_9GAMM</name>
<dbReference type="RefSeq" id="WP_205213914.1">
    <property type="nucleotide sequence ID" value="NZ_JAFFZP010000023.1"/>
</dbReference>